<dbReference type="InterPro" id="IPR013087">
    <property type="entry name" value="Znf_C2H2_type"/>
</dbReference>
<keyword evidence="3 12" id="KW-0479">Metal-binding</keyword>
<evidence type="ECO:0000256" key="8">
    <source>
        <dbReference type="ARBA" id="ARBA00023125"/>
    </source>
</evidence>
<feature type="binding site" evidence="12">
    <location>
        <position position="49"/>
    </location>
    <ligand>
        <name>Zn(2+)</name>
        <dbReference type="ChEBI" id="CHEBI:29105"/>
    </ligand>
</feature>
<evidence type="ECO:0000256" key="4">
    <source>
        <dbReference type="ARBA" id="ARBA00022737"/>
    </source>
</evidence>
<evidence type="ECO:0000313" key="16">
    <source>
        <dbReference type="Proteomes" id="UP001153954"/>
    </source>
</evidence>
<feature type="binding site" evidence="12">
    <location>
        <position position="7"/>
    </location>
    <ligand>
        <name>Zn(2+)</name>
        <dbReference type="ChEBI" id="CHEBI:29105"/>
    </ligand>
</feature>
<evidence type="ECO:0000256" key="10">
    <source>
        <dbReference type="ARBA" id="ARBA00023242"/>
    </source>
</evidence>
<dbReference type="GO" id="GO:0000978">
    <property type="term" value="F:RNA polymerase II cis-regulatory region sequence-specific DNA binding"/>
    <property type="evidence" value="ECO:0007669"/>
    <property type="project" value="TreeGrafter"/>
</dbReference>
<dbReference type="InterPro" id="IPR036236">
    <property type="entry name" value="Znf_C2H2_sf"/>
</dbReference>
<proteinExistence type="inferred from homology"/>
<evidence type="ECO:0000256" key="9">
    <source>
        <dbReference type="ARBA" id="ARBA00023163"/>
    </source>
</evidence>
<evidence type="ECO:0000256" key="1">
    <source>
        <dbReference type="ARBA" id="ARBA00004123"/>
    </source>
</evidence>
<feature type="domain" description="C2H2-type" evidence="13">
    <location>
        <begin position="160"/>
        <end position="187"/>
    </location>
</feature>
<keyword evidence="16" id="KW-1185">Reference proteome</keyword>
<keyword evidence="10" id="KW-0539">Nucleus</keyword>
<evidence type="ECO:0000256" key="2">
    <source>
        <dbReference type="ARBA" id="ARBA00006991"/>
    </source>
</evidence>
<feature type="domain" description="C2H2-type" evidence="13">
    <location>
        <begin position="438"/>
        <end position="460"/>
    </location>
</feature>
<feature type="domain" description="C2H2-type" evidence="13">
    <location>
        <begin position="382"/>
        <end position="409"/>
    </location>
</feature>
<evidence type="ECO:0000259" key="14">
    <source>
        <dbReference type="PROSITE" id="PS51915"/>
    </source>
</evidence>
<dbReference type="EMBL" id="CAKOGL010000031">
    <property type="protein sequence ID" value="CAH2108236.1"/>
    <property type="molecule type" value="Genomic_DNA"/>
</dbReference>
<dbReference type="InterPro" id="IPR012934">
    <property type="entry name" value="Znf_AD"/>
</dbReference>
<comment type="caution">
    <text evidence="15">The sequence shown here is derived from an EMBL/GenBank/DDBJ whole genome shotgun (WGS) entry which is preliminary data.</text>
</comment>
<feature type="domain" description="C2H2-type" evidence="13">
    <location>
        <begin position="410"/>
        <end position="437"/>
    </location>
</feature>
<dbReference type="PROSITE" id="PS50157">
    <property type="entry name" value="ZINC_FINGER_C2H2_2"/>
    <property type="match status" value="8"/>
</dbReference>
<organism evidence="15 16">
    <name type="scientific">Euphydryas editha</name>
    <name type="common">Edith's checkerspot</name>
    <dbReference type="NCBI Taxonomy" id="104508"/>
    <lineage>
        <taxon>Eukaryota</taxon>
        <taxon>Metazoa</taxon>
        <taxon>Ecdysozoa</taxon>
        <taxon>Arthropoda</taxon>
        <taxon>Hexapoda</taxon>
        <taxon>Insecta</taxon>
        <taxon>Pterygota</taxon>
        <taxon>Neoptera</taxon>
        <taxon>Endopterygota</taxon>
        <taxon>Lepidoptera</taxon>
        <taxon>Glossata</taxon>
        <taxon>Ditrysia</taxon>
        <taxon>Papilionoidea</taxon>
        <taxon>Nymphalidae</taxon>
        <taxon>Nymphalinae</taxon>
        <taxon>Euphydryas</taxon>
    </lineage>
</organism>
<dbReference type="SMART" id="SM00868">
    <property type="entry name" value="zf-AD"/>
    <property type="match status" value="2"/>
</dbReference>
<dbReference type="GO" id="GO:0006357">
    <property type="term" value="P:regulation of transcription by RNA polymerase II"/>
    <property type="evidence" value="ECO:0007669"/>
    <property type="project" value="TreeGrafter"/>
</dbReference>
<dbReference type="FunFam" id="3.30.160.60:FF:001506">
    <property type="entry name" value="Zinc finger protein"/>
    <property type="match status" value="1"/>
</dbReference>
<comment type="subcellular location">
    <subcellularLocation>
        <location evidence="1">Nucleus</location>
    </subcellularLocation>
</comment>
<name>A0AAU9V899_EUPED</name>
<comment type="similarity">
    <text evidence="2">Belongs to the krueppel C2H2-type zinc-finger protein family.</text>
</comment>
<dbReference type="GO" id="GO:0003700">
    <property type="term" value="F:DNA-binding transcription factor activity"/>
    <property type="evidence" value="ECO:0007669"/>
    <property type="project" value="TreeGrafter"/>
</dbReference>
<dbReference type="GO" id="GO:0005634">
    <property type="term" value="C:nucleus"/>
    <property type="evidence" value="ECO:0007669"/>
    <property type="project" value="UniProtKB-SubCell"/>
</dbReference>
<evidence type="ECO:0000256" key="6">
    <source>
        <dbReference type="ARBA" id="ARBA00022833"/>
    </source>
</evidence>
<accession>A0AAU9V899</accession>
<feature type="binding site" evidence="12">
    <location>
        <position position="4"/>
    </location>
    <ligand>
        <name>Zn(2+)</name>
        <dbReference type="ChEBI" id="CHEBI:29105"/>
    </ligand>
</feature>
<gene>
    <name evidence="15" type="ORF">EEDITHA_LOCUS22192</name>
</gene>
<evidence type="ECO:0000256" key="3">
    <source>
        <dbReference type="ARBA" id="ARBA00022723"/>
    </source>
</evidence>
<feature type="domain" description="ZAD" evidence="14">
    <location>
        <begin position="2"/>
        <end position="73"/>
    </location>
</feature>
<feature type="domain" description="C2H2-type" evidence="13">
    <location>
        <begin position="301"/>
        <end position="329"/>
    </location>
</feature>
<evidence type="ECO:0000259" key="13">
    <source>
        <dbReference type="PROSITE" id="PS50157"/>
    </source>
</evidence>
<feature type="domain" description="C2H2-type" evidence="13">
    <location>
        <begin position="214"/>
        <end position="242"/>
    </location>
</feature>
<evidence type="ECO:0000256" key="7">
    <source>
        <dbReference type="ARBA" id="ARBA00023015"/>
    </source>
</evidence>
<dbReference type="PROSITE" id="PS00028">
    <property type="entry name" value="ZINC_FINGER_C2H2_1"/>
    <property type="match status" value="8"/>
</dbReference>
<evidence type="ECO:0000313" key="15">
    <source>
        <dbReference type="EMBL" id="CAH2108236.1"/>
    </source>
</evidence>
<keyword evidence="9" id="KW-0804">Transcription</keyword>
<reference evidence="15" key="1">
    <citation type="submission" date="2022-03" db="EMBL/GenBank/DDBJ databases">
        <authorList>
            <person name="Tunstrom K."/>
        </authorList>
    </citation>
    <scope>NUCLEOTIDE SEQUENCE</scope>
</reference>
<dbReference type="PROSITE" id="PS51915">
    <property type="entry name" value="ZAD"/>
    <property type="match status" value="1"/>
</dbReference>
<dbReference type="Gene3D" id="3.30.160.60">
    <property type="entry name" value="Classic Zinc Finger"/>
    <property type="match status" value="7"/>
</dbReference>
<keyword evidence="8" id="KW-0238">DNA-binding</keyword>
<protein>
    <submittedName>
        <fullName evidence="15">Uncharacterized protein</fullName>
    </submittedName>
</protein>
<feature type="domain" description="C2H2-type" evidence="13">
    <location>
        <begin position="354"/>
        <end position="376"/>
    </location>
</feature>
<dbReference type="AlphaFoldDB" id="A0AAU9V899"/>
<evidence type="ECO:0000256" key="11">
    <source>
        <dbReference type="PROSITE-ProRule" id="PRU00042"/>
    </source>
</evidence>
<sequence>MIKCKICFKSSEDLKMTPFNDQYVSYFNLLTNLKIQVFDVTRQQLCENCIEMLNLFVEFRNKCILAHSVMQTDYVFEEVMKQQTTKEKNDHFVKYEIIKTEINENPENSTDVNYEHGFTNIDDQFLNDLVDMNVKPEKNVKGCSKELGNKNISTTAQHQFPCGLCSKSFDDKSSMSNHIESHKNDKMCLLCKEKCIDWQQLFSHRLEHVQCKDKICHICFKRFKTSSYLEYHYKNIHSVNEKILLRCLLCNKSSKTPRLLQKHIWRCHSDKKFICDYCSKEFKTKQQMKTHVAIHMERKPFACDQCDFSCNFYSNLKTHKLSRHTPERVYCRKCNRVFGSRLIRDKHKCLSKLSMCPTCGKTFYGTRQLTRHMESHDAVGRYRCERCPAAFKTSNALHAHRDRHDGVRSKRCEYCPKAFYTTCVLIKHRRTHTGIKPYVCSICQKAFTGNNNLKVHMRVHGEYLITKKVQNNIENVNTKSAV</sequence>
<keyword evidence="6 12" id="KW-0862">Zinc</keyword>
<keyword evidence="7" id="KW-0805">Transcription regulation</keyword>
<dbReference type="GO" id="GO:0008270">
    <property type="term" value="F:zinc ion binding"/>
    <property type="evidence" value="ECO:0007669"/>
    <property type="project" value="UniProtKB-UniRule"/>
</dbReference>
<keyword evidence="4" id="KW-0677">Repeat</keyword>
<evidence type="ECO:0000256" key="12">
    <source>
        <dbReference type="PROSITE-ProRule" id="PRU01263"/>
    </source>
</evidence>
<dbReference type="SMART" id="SM00355">
    <property type="entry name" value="ZnF_C2H2"/>
    <property type="match status" value="10"/>
</dbReference>
<dbReference type="PANTHER" id="PTHR24390:SF242">
    <property type="entry name" value="ZINC FINGER PROTEIN 76"/>
    <property type="match status" value="1"/>
</dbReference>
<dbReference type="PANTHER" id="PTHR24390">
    <property type="entry name" value="ZINC FINGER PROTEIN"/>
    <property type="match status" value="1"/>
</dbReference>
<evidence type="ECO:0000256" key="5">
    <source>
        <dbReference type="ARBA" id="ARBA00022771"/>
    </source>
</evidence>
<dbReference type="SUPFAM" id="SSF57667">
    <property type="entry name" value="beta-beta-alpha zinc fingers"/>
    <property type="match status" value="3"/>
</dbReference>
<feature type="binding site" evidence="12">
    <location>
        <position position="46"/>
    </location>
    <ligand>
        <name>Zn(2+)</name>
        <dbReference type="ChEBI" id="CHEBI:29105"/>
    </ligand>
</feature>
<keyword evidence="5 11" id="KW-0863">Zinc-finger</keyword>
<dbReference type="Pfam" id="PF13894">
    <property type="entry name" value="zf-C2H2_4"/>
    <property type="match status" value="2"/>
</dbReference>
<dbReference type="Pfam" id="PF00096">
    <property type="entry name" value="zf-C2H2"/>
    <property type="match status" value="3"/>
</dbReference>
<dbReference type="Proteomes" id="UP001153954">
    <property type="component" value="Unassembled WGS sequence"/>
</dbReference>
<feature type="domain" description="C2H2-type" evidence="13">
    <location>
        <begin position="273"/>
        <end position="300"/>
    </location>
</feature>